<dbReference type="Proteomes" id="UP000077671">
    <property type="component" value="Unassembled WGS sequence"/>
</dbReference>
<dbReference type="AlphaFoldDB" id="A0A8T8T9S7"/>
<dbReference type="Gene3D" id="1.20.1250.20">
    <property type="entry name" value="MFS general substrate transporter like domains"/>
    <property type="match status" value="1"/>
</dbReference>
<evidence type="ECO:0000256" key="5">
    <source>
        <dbReference type="ARBA" id="ARBA00022989"/>
    </source>
</evidence>
<accession>A0A8T8T9S7</accession>
<feature type="compositionally biased region" description="Polar residues" evidence="7">
    <location>
        <begin position="10"/>
        <end position="31"/>
    </location>
</feature>
<keyword evidence="5 8" id="KW-1133">Transmembrane helix</keyword>
<evidence type="ECO:0000313" key="12">
    <source>
        <dbReference type="Proteomes" id="UP000836402"/>
    </source>
</evidence>
<protein>
    <submittedName>
        <fullName evidence="10">Uncharacterized protein</fullName>
    </submittedName>
</protein>
<dbReference type="SUPFAM" id="SSF103473">
    <property type="entry name" value="MFS general substrate transporter"/>
    <property type="match status" value="1"/>
</dbReference>
<gene>
    <name evidence="10" type="ORF">A4X03_0g4504</name>
    <name evidence="9" type="ORF">JKIAZH3_G809</name>
</gene>
<evidence type="ECO:0000256" key="1">
    <source>
        <dbReference type="ARBA" id="ARBA00004651"/>
    </source>
</evidence>
<keyword evidence="3" id="KW-1003">Cell membrane</keyword>
<dbReference type="EMBL" id="CAJHJG010006120">
    <property type="protein sequence ID" value="CAD6954930.1"/>
    <property type="molecule type" value="Genomic_DNA"/>
</dbReference>
<evidence type="ECO:0000256" key="8">
    <source>
        <dbReference type="SAM" id="Phobius"/>
    </source>
</evidence>
<feature type="transmembrane region" description="Helical" evidence="8">
    <location>
        <begin position="157"/>
        <end position="176"/>
    </location>
</feature>
<evidence type="ECO:0000256" key="4">
    <source>
        <dbReference type="ARBA" id="ARBA00022692"/>
    </source>
</evidence>
<reference evidence="10" key="1">
    <citation type="submission" date="2016-04" db="EMBL/GenBank/DDBJ databases">
        <authorList>
            <person name="Nguyen H.D."/>
            <person name="Kesanakurti P."/>
            <person name="Cullis J."/>
            <person name="Levesque C.A."/>
            <person name="Hambleton S."/>
        </authorList>
    </citation>
    <scope>NUCLEOTIDE SEQUENCE</scope>
    <source>
        <strain evidence="10">DAOMC 238032</strain>
    </source>
</reference>
<dbReference type="PANTHER" id="PTHR23502">
    <property type="entry name" value="MAJOR FACILITATOR SUPERFAMILY"/>
    <property type="match status" value="1"/>
</dbReference>
<dbReference type="GO" id="GO:0022857">
    <property type="term" value="F:transmembrane transporter activity"/>
    <property type="evidence" value="ECO:0007669"/>
    <property type="project" value="TreeGrafter"/>
</dbReference>
<comment type="caution">
    <text evidence="10">The sequence shown here is derived from an EMBL/GenBank/DDBJ whole genome shotgun (WGS) entry which is preliminary data.</text>
</comment>
<dbReference type="Proteomes" id="UP000836402">
    <property type="component" value="Unassembled WGS sequence"/>
</dbReference>
<dbReference type="InterPro" id="IPR036259">
    <property type="entry name" value="MFS_trans_sf"/>
</dbReference>
<evidence type="ECO:0000313" key="10">
    <source>
        <dbReference type="EMBL" id="KAE8258031.1"/>
    </source>
</evidence>
<keyword evidence="2" id="KW-0813">Transport</keyword>
<feature type="transmembrane region" description="Helical" evidence="8">
    <location>
        <begin position="123"/>
        <end position="145"/>
    </location>
</feature>
<dbReference type="EMBL" id="LWDD02000615">
    <property type="protein sequence ID" value="KAE8258031.1"/>
    <property type="molecule type" value="Genomic_DNA"/>
</dbReference>
<sequence>MTDQARPDASETTIGRGSTKASITLALSRTPTPSPDEAAASNTLTLSRTPTPSPDEAPLLQHVKEADATFWIDLPAQVNTQDSSPTPKKALPAKNTSAAHFGAGLVLVFPSITNYLVDSYLLYASSVLAANSIIRSLFGMAFPLFTPAMYDSLGIHGAPALAAGLAALCVPFPFLLYRYGPAIWTRCRYAAEAAKLLDQIFLPDKGRAT</sequence>
<evidence type="ECO:0000256" key="2">
    <source>
        <dbReference type="ARBA" id="ARBA00022448"/>
    </source>
</evidence>
<organism evidence="10 11">
    <name type="scientific">Tilletia caries</name>
    <name type="common">wheat bunt fungus</name>
    <dbReference type="NCBI Taxonomy" id="13290"/>
    <lineage>
        <taxon>Eukaryota</taxon>
        <taxon>Fungi</taxon>
        <taxon>Dikarya</taxon>
        <taxon>Basidiomycota</taxon>
        <taxon>Ustilaginomycotina</taxon>
        <taxon>Exobasidiomycetes</taxon>
        <taxon>Tilletiales</taxon>
        <taxon>Tilletiaceae</taxon>
        <taxon>Tilletia</taxon>
    </lineage>
</organism>
<name>A0A8T8T9S7_9BASI</name>
<evidence type="ECO:0000313" key="9">
    <source>
        <dbReference type="EMBL" id="CAD6954930.1"/>
    </source>
</evidence>
<comment type="subcellular location">
    <subcellularLocation>
        <location evidence="1">Cell membrane</location>
        <topology evidence="1">Multi-pass membrane protein</topology>
    </subcellularLocation>
</comment>
<reference evidence="9" key="3">
    <citation type="submission" date="2020-10" db="EMBL/GenBank/DDBJ databases">
        <authorList>
            <person name="Sedaghatjoo S."/>
        </authorList>
    </citation>
    <scope>NUCLEOTIDE SEQUENCE</scope>
    <source>
        <strain evidence="9">AZH3</strain>
    </source>
</reference>
<keyword evidence="12" id="KW-1185">Reference proteome</keyword>
<keyword evidence="6 8" id="KW-0472">Membrane</keyword>
<dbReference type="GO" id="GO:0005886">
    <property type="term" value="C:plasma membrane"/>
    <property type="evidence" value="ECO:0007669"/>
    <property type="project" value="UniProtKB-SubCell"/>
</dbReference>
<evidence type="ECO:0000313" key="11">
    <source>
        <dbReference type="Proteomes" id="UP000077671"/>
    </source>
</evidence>
<dbReference type="PANTHER" id="PTHR23502:SF186">
    <property type="entry name" value="MAJOR FACILITATOR SUPERFAMILY (MFS) PROFILE DOMAIN-CONTAINING PROTEIN"/>
    <property type="match status" value="1"/>
</dbReference>
<reference evidence="10" key="2">
    <citation type="journal article" date="2019" name="IMA Fungus">
        <title>Genome sequencing and comparison of five Tilletia species to identify candidate genes for the detection of regulated species infecting wheat.</title>
        <authorList>
            <person name="Nguyen H.D.T."/>
            <person name="Sultana T."/>
            <person name="Kesanakurti P."/>
            <person name="Hambleton S."/>
        </authorList>
    </citation>
    <scope>NUCLEOTIDE SEQUENCE</scope>
    <source>
        <strain evidence="10">DAOMC 238032</strain>
    </source>
</reference>
<evidence type="ECO:0000256" key="7">
    <source>
        <dbReference type="SAM" id="MobiDB-lite"/>
    </source>
</evidence>
<feature type="region of interest" description="Disordered" evidence="7">
    <location>
        <begin position="1"/>
        <end position="57"/>
    </location>
</feature>
<evidence type="ECO:0000256" key="6">
    <source>
        <dbReference type="ARBA" id="ARBA00023136"/>
    </source>
</evidence>
<evidence type="ECO:0000256" key="3">
    <source>
        <dbReference type="ARBA" id="ARBA00022475"/>
    </source>
</evidence>
<keyword evidence="4 8" id="KW-0812">Transmembrane</keyword>
<proteinExistence type="predicted"/>